<sequence length="82" mass="9526">MIQWVTARPLRESEKLCSIDFSLGQFFLLTKILIMTDLGSCYKNEYEKSDIRERASTFYIMRLTARVLGSVVRGCRPGQCRK</sequence>
<organism evidence="1 2">
    <name type="scientific">Trichogramma kaykai</name>
    <dbReference type="NCBI Taxonomy" id="54128"/>
    <lineage>
        <taxon>Eukaryota</taxon>
        <taxon>Metazoa</taxon>
        <taxon>Ecdysozoa</taxon>
        <taxon>Arthropoda</taxon>
        <taxon>Hexapoda</taxon>
        <taxon>Insecta</taxon>
        <taxon>Pterygota</taxon>
        <taxon>Neoptera</taxon>
        <taxon>Endopterygota</taxon>
        <taxon>Hymenoptera</taxon>
        <taxon>Apocrita</taxon>
        <taxon>Proctotrupomorpha</taxon>
        <taxon>Chalcidoidea</taxon>
        <taxon>Trichogrammatidae</taxon>
        <taxon>Trichogramma</taxon>
    </lineage>
</organism>
<dbReference type="AlphaFoldDB" id="A0ABD2WSK3"/>
<reference evidence="1 2" key="1">
    <citation type="journal article" date="2024" name="bioRxiv">
        <title>A reference genome for Trichogramma kaykai: A tiny desert-dwelling parasitoid wasp with competing sex-ratio distorters.</title>
        <authorList>
            <person name="Culotta J."/>
            <person name="Lindsey A.R."/>
        </authorList>
    </citation>
    <scope>NUCLEOTIDE SEQUENCE [LARGE SCALE GENOMIC DNA]</scope>
    <source>
        <strain evidence="1 2">KSX58</strain>
    </source>
</reference>
<dbReference type="Proteomes" id="UP001627154">
    <property type="component" value="Unassembled WGS sequence"/>
</dbReference>
<protein>
    <submittedName>
        <fullName evidence="1">Uncharacterized protein</fullName>
    </submittedName>
</protein>
<keyword evidence="2" id="KW-1185">Reference proteome</keyword>
<evidence type="ECO:0000313" key="1">
    <source>
        <dbReference type="EMBL" id="KAL3395905.1"/>
    </source>
</evidence>
<name>A0ABD2WSK3_9HYME</name>
<dbReference type="EMBL" id="JBJJXI010000076">
    <property type="protein sequence ID" value="KAL3395905.1"/>
    <property type="molecule type" value="Genomic_DNA"/>
</dbReference>
<evidence type="ECO:0000313" key="2">
    <source>
        <dbReference type="Proteomes" id="UP001627154"/>
    </source>
</evidence>
<gene>
    <name evidence="1" type="ORF">TKK_010064</name>
</gene>
<comment type="caution">
    <text evidence="1">The sequence shown here is derived from an EMBL/GenBank/DDBJ whole genome shotgun (WGS) entry which is preliminary data.</text>
</comment>
<accession>A0ABD2WSK3</accession>
<proteinExistence type="predicted"/>